<proteinExistence type="predicted"/>
<reference evidence="3" key="1">
    <citation type="submission" date="2023-03" db="EMBL/GenBank/DDBJ databases">
        <title>Chromosome-level genomes of two armyworms, Mythimna separata and Mythimna loreyi, provide insights into the biosynthesis and reception of sex pheromones.</title>
        <authorList>
            <person name="Zhao H."/>
        </authorList>
    </citation>
    <scope>NUCLEOTIDE SEQUENCE</scope>
    <source>
        <strain evidence="3">BeijingLab</strain>
        <tissue evidence="3">Pupa</tissue>
    </source>
</reference>
<sequence length="651" mass="74635">MYICVIVLVQADSLAVAEERIATLNERANELKRELERKTKEVMYICVIVLVQADSLAVAEERIASLNERANELKRELERKTKEYSALRKTVECCKPQQVDACFVTDRPMEDQSDIVSTLQNNLSVIEDLYRECFYETAKQENLIEMLRSSYLDVRLMDKQKADRIGQLQTVIDTQQWSLDRCQDIAMEVDGLKMEISNFLNSSSSTNNDSGMWERSEESYAPAQAPPGVQEDLQDVREQLLRLQDILAYDSCTCGFNEENMKWKKKAESLEIKVAELRGKLCELECNLSSKWDSDAKFQADIESKEQELARIREQLLRSQNSSREQSSTVESISTQLGQVKALLNEKTTEVTQLRQEKESQARKITDLQDELAKADQIIKENCKMRSEVAYLTTQVSLWRSQLDESKRRVQALESDLARTRAHAEHIDECYREKASKVAELQTHLEAAHARGTALCGEARRAVCSVRVWMRRMRDKHREKDAILKEKEGIIAVLRRRLEERQNDSQLTSASENTAACSKCLSNRDVHSYCSKTGRERQRQRPAPSANEMPSCSSTPTSTPMRLRKKPCGNNYVWICDEEMQAPVRRDAGSDAGHGAYACHHRDASVQHVRLTLEQAPRDVSPTEDLLFRVEQLSEALADGNRRWSRPRDKR</sequence>
<gene>
    <name evidence="3" type="ORF">PYW07_000694</name>
</gene>
<keyword evidence="4" id="KW-1185">Reference proteome</keyword>
<comment type="caution">
    <text evidence="3">The sequence shown here is derived from an EMBL/GenBank/DDBJ whole genome shotgun (WGS) entry which is preliminary data.</text>
</comment>
<dbReference type="EMBL" id="JARGEI010000009">
    <property type="protein sequence ID" value="KAJ8725996.1"/>
    <property type="molecule type" value="Genomic_DNA"/>
</dbReference>
<evidence type="ECO:0000313" key="4">
    <source>
        <dbReference type="Proteomes" id="UP001231518"/>
    </source>
</evidence>
<feature type="compositionally biased region" description="Low complexity" evidence="2">
    <location>
        <begin position="550"/>
        <end position="560"/>
    </location>
</feature>
<feature type="coiled-coil region" evidence="1">
    <location>
        <begin position="260"/>
        <end position="423"/>
    </location>
</feature>
<keyword evidence="1" id="KW-0175">Coiled coil</keyword>
<feature type="region of interest" description="Disordered" evidence="2">
    <location>
        <begin position="531"/>
        <end position="564"/>
    </location>
</feature>
<accession>A0AAD8DV56</accession>
<evidence type="ECO:0000256" key="1">
    <source>
        <dbReference type="SAM" id="Coils"/>
    </source>
</evidence>
<evidence type="ECO:0000313" key="3">
    <source>
        <dbReference type="EMBL" id="KAJ8725996.1"/>
    </source>
</evidence>
<dbReference type="AlphaFoldDB" id="A0AAD8DV56"/>
<feature type="coiled-coil region" evidence="1">
    <location>
        <begin position="14"/>
        <end position="90"/>
    </location>
</feature>
<protein>
    <submittedName>
        <fullName evidence="3">Uncharacterized protein</fullName>
    </submittedName>
</protein>
<name>A0AAD8DV56_MYTSE</name>
<dbReference type="Proteomes" id="UP001231518">
    <property type="component" value="Chromosome 10"/>
</dbReference>
<evidence type="ECO:0000256" key="2">
    <source>
        <dbReference type="SAM" id="MobiDB-lite"/>
    </source>
</evidence>
<organism evidence="3 4">
    <name type="scientific">Mythimna separata</name>
    <name type="common">Oriental armyworm</name>
    <name type="synonym">Pseudaletia separata</name>
    <dbReference type="NCBI Taxonomy" id="271217"/>
    <lineage>
        <taxon>Eukaryota</taxon>
        <taxon>Metazoa</taxon>
        <taxon>Ecdysozoa</taxon>
        <taxon>Arthropoda</taxon>
        <taxon>Hexapoda</taxon>
        <taxon>Insecta</taxon>
        <taxon>Pterygota</taxon>
        <taxon>Neoptera</taxon>
        <taxon>Endopterygota</taxon>
        <taxon>Lepidoptera</taxon>
        <taxon>Glossata</taxon>
        <taxon>Ditrysia</taxon>
        <taxon>Noctuoidea</taxon>
        <taxon>Noctuidae</taxon>
        <taxon>Noctuinae</taxon>
        <taxon>Hadenini</taxon>
        <taxon>Mythimna</taxon>
    </lineage>
</organism>